<dbReference type="STRING" id="1151754.M9LT95"/>
<evidence type="ECO:0000256" key="1">
    <source>
        <dbReference type="ARBA" id="ARBA00007673"/>
    </source>
</evidence>
<sequence length="510" mass="53270">MPCIVIPASSPPPSGFSGRHPPSKPPPEPASDASIFGPRAGGGGAPLPASTAGGWHIPPALQTSDIMLLQPSPSRHIDGFRHIEPKILSSAPSTSVAPAALEKNVASSSKSQPAYFERRSIRTVIMRAGTSKGLFIKASELPASRAAWQHILPAVMGSPDPFGRQLNGLGGGSSTTSKIAVVSRSAAPEVADVDYLFVQCPIEGDTLDFTGNCGNILSGVAPFAVEEGLIPASVLAPLRAFAQAQGASREEKVALTLRCLNNGQLIRSTFAMRAGKPVEYGDVVIDGVAGTGSPIQLDFLDPAGSMCKSLCPTSSPVNQLQVEGEDLPIEVSCVDAANPFVFVHISDIDESLRGDEPADVLHQHSPRIERIRQAAAVLMGLAPDTATAARTKGTPKICLVADPLPGSDAHLHSRSYSMGRPHPALQLSGGVCLAAACSIPGSIPNRILLKNTRMMPQKLKFSHACGAIEATADVEIDPSSPVGVHVRSTSLFRTARRLASAEAYYLAPTQ</sequence>
<comment type="similarity">
    <text evidence="1">Belongs to the PrpF family.</text>
</comment>
<dbReference type="Gene3D" id="3.10.310.10">
    <property type="entry name" value="Diaminopimelate Epimerase, Chain A, domain 1"/>
    <property type="match status" value="2"/>
</dbReference>
<dbReference type="SUPFAM" id="SSF54506">
    <property type="entry name" value="Diaminopimelate epimerase-like"/>
    <property type="match status" value="2"/>
</dbReference>
<dbReference type="InterPro" id="IPR007400">
    <property type="entry name" value="PrpF-like"/>
</dbReference>
<proteinExistence type="inferred from homology"/>
<reference evidence="5" key="1">
    <citation type="journal article" date="2013" name="Genome Announc.">
        <title>Genome sequence of the basidiomycetous yeast Pseudozyma antarctica T-34, a producer of the glycolipid biosurfactants mannosylerythritol lipids.</title>
        <authorList>
            <person name="Morita T."/>
            <person name="Koike H."/>
            <person name="Koyama Y."/>
            <person name="Hagiwara H."/>
            <person name="Ito E."/>
            <person name="Fukuoka T."/>
            <person name="Imura T."/>
            <person name="Machida M."/>
            <person name="Kitamoto D."/>
        </authorList>
    </citation>
    <scope>NUCLEOTIDE SEQUENCE [LARGE SCALE GENOMIC DNA]</scope>
    <source>
        <strain evidence="5">T-34</strain>
    </source>
</reference>
<dbReference type="AlphaFoldDB" id="M9LT95"/>
<dbReference type="OrthoDB" id="10267539at2759"/>
<protein>
    <submittedName>
        <fullName evidence="4">UV radiation resistance associated protein</fullName>
    </submittedName>
</protein>
<evidence type="ECO:0000313" key="4">
    <source>
        <dbReference type="EMBL" id="GAC77536.1"/>
    </source>
</evidence>
<evidence type="ECO:0000313" key="5">
    <source>
        <dbReference type="Proteomes" id="UP000011976"/>
    </source>
</evidence>
<organism evidence="4 5">
    <name type="scientific">Pseudozyma antarctica (strain T-34)</name>
    <name type="common">Yeast</name>
    <name type="synonym">Candida antarctica</name>
    <dbReference type="NCBI Taxonomy" id="1151754"/>
    <lineage>
        <taxon>Eukaryota</taxon>
        <taxon>Fungi</taxon>
        <taxon>Dikarya</taxon>
        <taxon>Basidiomycota</taxon>
        <taxon>Ustilaginomycotina</taxon>
        <taxon>Ustilaginomycetes</taxon>
        <taxon>Ustilaginales</taxon>
        <taxon>Ustilaginaceae</taxon>
        <taxon>Moesziomyces</taxon>
    </lineage>
</organism>
<dbReference type="Proteomes" id="UP000011976">
    <property type="component" value="Unassembled WGS sequence"/>
</dbReference>
<name>M9LT95_PSEA3</name>
<dbReference type="PANTHER" id="PTHR43709:SF2">
    <property type="entry name" value="DUF453 DOMAIN PROTEIN (AFU_ORTHOLOGUE AFUA_6G00360)"/>
    <property type="match status" value="1"/>
</dbReference>
<dbReference type="PANTHER" id="PTHR43709">
    <property type="entry name" value="ACONITATE ISOMERASE-RELATED"/>
    <property type="match status" value="1"/>
</dbReference>
<feature type="region of interest" description="Disordered" evidence="3">
    <location>
        <begin position="1"/>
        <end position="56"/>
    </location>
</feature>
<keyword evidence="2" id="KW-0413">Isomerase</keyword>
<evidence type="ECO:0000256" key="2">
    <source>
        <dbReference type="ARBA" id="ARBA00023235"/>
    </source>
</evidence>
<evidence type="ECO:0000256" key="3">
    <source>
        <dbReference type="SAM" id="MobiDB-lite"/>
    </source>
</evidence>
<accession>M9LT95</accession>
<dbReference type="Pfam" id="PF04303">
    <property type="entry name" value="PrpF"/>
    <property type="match status" value="1"/>
</dbReference>
<gene>
    <name evidence="4" type="ORF">PANT_26d00101</name>
</gene>
<dbReference type="EMBL" id="DF196792">
    <property type="protein sequence ID" value="GAC77536.1"/>
    <property type="molecule type" value="Genomic_DNA"/>
</dbReference>
<dbReference type="GO" id="GO:0016853">
    <property type="term" value="F:isomerase activity"/>
    <property type="evidence" value="ECO:0007669"/>
    <property type="project" value="UniProtKB-KW"/>
</dbReference>